<protein>
    <submittedName>
        <fullName evidence="2">Uncharacterized protein</fullName>
    </submittedName>
</protein>
<evidence type="ECO:0000313" key="3">
    <source>
        <dbReference type="Proteomes" id="UP000600918"/>
    </source>
</evidence>
<gene>
    <name evidence="2" type="ORF">H0235_016920</name>
</gene>
<dbReference type="PANTHER" id="PTHR47771">
    <property type="entry name" value="LD27203P-RELATED"/>
    <property type="match status" value="1"/>
</dbReference>
<comment type="caution">
    <text evidence="2">The sequence shown here is derived from an EMBL/GenBank/DDBJ whole genome shotgun (WGS) entry which is preliminary data.</text>
</comment>
<keyword evidence="1" id="KW-0732">Signal</keyword>
<reference evidence="2" key="1">
    <citation type="journal article" date="2020" name="G3 (Bethesda)">
        <title>High-Quality Assemblies for Three Invasive Social Wasps from the &lt;i&gt;Vespula&lt;/i&gt; Genus.</title>
        <authorList>
            <person name="Harrop T.W.R."/>
            <person name="Guhlin J."/>
            <person name="McLaughlin G.M."/>
            <person name="Permina E."/>
            <person name="Stockwell P."/>
            <person name="Gilligan J."/>
            <person name="Le Lec M.F."/>
            <person name="Gruber M.A.M."/>
            <person name="Quinn O."/>
            <person name="Lovegrove M."/>
            <person name="Duncan E.J."/>
            <person name="Remnant E.J."/>
            <person name="Van Eeckhoven J."/>
            <person name="Graham B."/>
            <person name="Knapp R.A."/>
            <person name="Langford K.W."/>
            <person name="Kronenberg Z."/>
            <person name="Press M.O."/>
            <person name="Eacker S.M."/>
            <person name="Wilson-Rankin E.E."/>
            <person name="Purcell J."/>
            <person name="Lester P.J."/>
            <person name="Dearden P.K."/>
        </authorList>
    </citation>
    <scope>NUCLEOTIDE SEQUENCE</scope>
    <source>
        <strain evidence="2">Volc-1</strain>
    </source>
</reference>
<feature type="signal peptide" evidence="1">
    <location>
        <begin position="1"/>
        <end position="20"/>
    </location>
</feature>
<evidence type="ECO:0000313" key="2">
    <source>
        <dbReference type="EMBL" id="KAF7394325.1"/>
    </source>
</evidence>
<evidence type="ECO:0000256" key="1">
    <source>
        <dbReference type="SAM" id="SignalP"/>
    </source>
</evidence>
<feature type="chain" id="PRO_5032812415" evidence="1">
    <location>
        <begin position="21"/>
        <end position="168"/>
    </location>
</feature>
<proteinExistence type="predicted"/>
<name>A0A834N3C9_VESPE</name>
<dbReference type="EMBL" id="JACSDY010000021">
    <property type="protein sequence ID" value="KAF7394325.1"/>
    <property type="molecule type" value="Genomic_DNA"/>
</dbReference>
<sequence>MLVVVIIFLALTSLIGTSFAGHYEEDHGSSTYEEKSKPVEIPIYKKYAIPIPHPVPVEIPQEIKVPIPQPYKVPVEIPQPYPVEVVKHVEVPVEKPEPYVVEKHIKKKILDSCNINLDNVHGVPYVVEKPYPVYVEKKFPVPVAKPYPVHVPIYKHVFHHTSKGKGWH</sequence>
<dbReference type="PANTHER" id="PTHR47771:SF14">
    <property type="entry name" value="RH73259P"/>
    <property type="match status" value="1"/>
</dbReference>
<dbReference type="Proteomes" id="UP000600918">
    <property type="component" value="Unassembled WGS sequence"/>
</dbReference>
<accession>A0A834N3C9</accession>
<dbReference type="AlphaFoldDB" id="A0A834N3C9"/>
<organism evidence="2 3">
    <name type="scientific">Vespula pensylvanica</name>
    <name type="common">Western yellow jacket</name>
    <name type="synonym">Wasp</name>
    <dbReference type="NCBI Taxonomy" id="30213"/>
    <lineage>
        <taxon>Eukaryota</taxon>
        <taxon>Metazoa</taxon>
        <taxon>Ecdysozoa</taxon>
        <taxon>Arthropoda</taxon>
        <taxon>Hexapoda</taxon>
        <taxon>Insecta</taxon>
        <taxon>Pterygota</taxon>
        <taxon>Neoptera</taxon>
        <taxon>Endopterygota</taxon>
        <taxon>Hymenoptera</taxon>
        <taxon>Apocrita</taxon>
        <taxon>Aculeata</taxon>
        <taxon>Vespoidea</taxon>
        <taxon>Vespidae</taxon>
        <taxon>Vespinae</taxon>
        <taxon>Vespula</taxon>
    </lineage>
</organism>
<keyword evidence="3" id="KW-1185">Reference proteome</keyword>